<evidence type="ECO:0000313" key="2">
    <source>
        <dbReference type="Proteomes" id="UP001159363"/>
    </source>
</evidence>
<gene>
    <name evidence="1" type="ORF">PR048_020165</name>
</gene>
<name>A0ABQ9H5I5_9NEOP</name>
<keyword evidence="2" id="KW-1185">Reference proteome</keyword>
<dbReference type="EMBL" id="JARBHB010000007">
    <property type="protein sequence ID" value="KAJ8879557.1"/>
    <property type="molecule type" value="Genomic_DNA"/>
</dbReference>
<proteinExistence type="predicted"/>
<protein>
    <submittedName>
        <fullName evidence="1">Uncharacterized protein</fullName>
    </submittedName>
</protein>
<evidence type="ECO:0000313" key="1">
    <source>
        <dbReference type="EMBL" id="KAJ8879557.1"/>
    </source>
</evidence>
<dbReference type="Proteomes" id="UP001159363">
    <property type="component" value="Chromosome 6"/>
</dbReference>
<comment type="caution">
    <text evidence="1">The sequence shown here is derived from an EMBL/GenBank/DDBJ whole genome shotgun (WGS) entry which is preliminary data.</text>
</comment>
<reference evidence="1 2" key="1">
    <citation type="submission" date="2023-02" db="EMBL/GenBank/DDBJ databases">
        <title>LHISI_Scaffold_Assembly.</title>
        <authorList>
            <person name="Stuart O.P."/>
            <person name="Cleave R."/>
            <person name="Magrath M.J.L."/>
            <person name="Mikheyev A.S."/>
        </authorList>
    </citation>
    <scope>NUCLEOTIDE SEQUENCE [LARGE SCALE GENOMIC DNA]</scope>
    <source>
        <strain evidence="1">Daus_M_001</strain>
        <tissue evidence="1">Leg muscle</tissue>
    </source>
</reference>
<sequence length="106" mass="12977">MRQQIVIIYLYFEWISSNTVFKGDLDRPAYTVFLWRRLHWDRIQAVRRTRFCHDRTNSIHKKYYKCYGRVRDIWEETTVKEMTISGKHEAELHLERGDIDENGILL</sequence>
<organism evidence="1 2">
    <name type="scientific">Dryococelus australis</name>
    <dbReference type="NCBI Taxonomy" id="614101"/>
    <lineage>
        <taxon>Eukaryota</taxon>
        <taxon>Metazoa</taxon>
        <taxon>Ecdysozoa</taxon>
        <taxon>Arthropoda</taxon>
        <taxon>Hexapoda</taxon>
        <taxon>Insecta</taxon>
        <taxon>Pterygota</taxon>
        <taxon>Neoptera</taxon>
        <taxon>Polyneoptera</taxon>
        <taxon>Phasmatodea</taxon>
        <taxon>Verophasmatodea</taxon>
        <taxon>Anareolatae</taxon>
        <taxon>Phasmatidae</taxon>
        <taxon>Eurycanthinae</taxon>
        <taxon>Dryococelus</taxon>
    </lineage>
</organism>
<accession>A0ABQ9H5I5</accession>